<dbReference type="PANTHER" id="PTHR30151:SF0">
    <property type="entry name" value="ABC TRANSPORTER PERMEASE PROTEIN MJ0413-RELATED"/>
    <property type="match status" value="1"/>
</dbReference>
<dbReference type="PANTHER" id="PTHR30151">
    <property type="entry name" value="ALKANE SULFONATE ABC TRANSPORTER-RELATED, MEMBRANE SUBUNIT"/>
    <property type="match status" value="1"/>
</dbReference>
<evidence type="ECO:0000256" key="2">
    <source>
        <dbReference type="ARBA" id="ARBA00022448"/>
    </source>
</evidence>
<organism evidence="9 10">
    <name type="scientific">Aeribacillus pallidus</name>
    <dbReference type="NCBI Taxonomy" id="33936"/>
    <lineage>
        <taxon>Bacteria</taxon>
        <taxon>Bacillati</taxon>
        <taxon>Bacillota</taxon>
        <taxon>Bacilli</taxon>
        <taxon>Bacillales</taxon>
        <taxon>Bacillaceae</taxon>
        <taxon>Aeribacillus</taxon>
    </lineage>
</organism>
<feature type="transmembrane region" description="Helical" evidence="7">
    <location>
        <begin position="214"/>
        <end position="236"/>
    </location>
</feature>
<feature type="transmembrane region" description="Helical" evidence="7">
    <location>
        <begin position="119"/>
        <end position="140"/>
    </location>
</feature>
<keyword evidence="10" id="KW-1185">Reference proteome</keyword>
<comment type="caution">
    <text evidence="9">The sequence shown here is derived from an EMBL/GenBank/DDBJ whole genome shotgun (WGS) entry which is preliminary data.</text>
</comment>
<dbReference type="InterPro" id="IPR035906">
    <property type="entry name" value="MetI-like_sf"/>
</dbReference>
<evidence type="ECO:0000256" key="3">
    <source>
        <dbReference type="ARBA" id="ARBA00022475"/>
    </source>
</evidence>
<proteinExistence type="inferred from homology"/>
<dbReference type="GO" id="GO:0055085">
    <property type="term" value="P:transmembrane transport"/>
    <property type="evidence" value="ECO:0007669"/>
    <property type="project" value="InterPro"/>
</dbReference>
<dbReference type="PROSITE" id="PS50928">
    <property type="entry name" value="ABC_TM1"/>
    <property type="match status" value="1"/>
</dbReference>
<evidence type="ECO:0000256" key="4">
    <source>
        <dbReference type="ARBA" id="ARBA00022692"/>
    </source>
</evidence>
<gene>
    <name evidence="9" type="ORF">AZI98_06765</name>
</gene>
<keyword evidence="6 7" id="KW-0472">Membrane</keyword>
<accession>A0A165Y801</accession>
<comment type="similarity">
    <text evidence="7">Belongs to the binding-protein-dependent transport system permease family.</text>
</comment>
<evidence type="ECO:0000256" key="6">
    <source>
        <dbReference type="ARBA" id="ARBA00023136"/>
    </source>
</evidence>
<feature type="domain" description="ABC transmembrane type-1" evidence="8">
    <location>
        <begin position="55"/>
        <end position="235"/>
    </location>
</feature>
<feature type="transmembrane region" description="Helical" evidence="7">
    <location>
        <begin position="9"/>
        <end position="27"/>
    </location>
</feature>
<dbReference type="RefSeq" id="WP_063387524.1">
    <property type="nucleotide sequence ID" value="NZ_LWBR01000014.1"/>
</dbReference>
<feature type="transmembrane region" description="Helical" evidence="7">
    <location>
        <begin position="93"/>
        <end position="113"/>
    </location>
</feature>
<dbReference type="CDD" id="cd06261">
    <property type="entry name" value="TM_PBP2"/>
    <property type="match status" value="1"/>
</dbReference>
<evidence type="ECO:0000313" key="10">
    <source>
        <dbReference type="Proteomes" id="UP000076476"/>
    </source>
</evidence>
<evidence type="ECO:0000259" key="8">
    <source>
        <dbReference type="PROSITE" id="PS50928"/>
    </source>
</evidence>
<feature type="transmembrane region" description="Helical" evidence="7">
    <location>
        <begin position="161"/>
        <end position="184"/>
    </location>
</feature>
<dbReference type="Proteomes" id="UP000076476">
    <property type="component" value="Unassembled WGS sequence"/>
</dbReference>
<dbReference type="EMBL" id="LWBR01000014">
    <property type="protein sequence ID" value="KZN96820.1"/>
    <property type="molecule type" value="Genomic_DNA"/>
</dbReference>
<protein>
    <submittedName>
        <fullName evidence="9">ABC transporter permease</fullName>
    </submittedName>
</protein>
<dbReference type="Gene3D" id="1.10.3720.10">
    <property type="entry name" value="MetI-like"/>
    <property type="match status" value="1"/>
</dbReference>
<keyword evidence="4 7" id="KW-0812">Transmembrane</keyword>
<sequence>MQQVVKRFIFYAAALGIWEAIVKLLNIKAVVFPAPSDIFQALWNGFADLTLVYDLLASFQRLAIGLVIALILGTVLGVVFAKSKVIDDTIGSLILPLQSVPSIVWLPLAIIWFGLNEKAIIFIVVLGGTLVMTLNMRTGIKSVPPIYTNAARTMDYSGFSLFTHVIFPAAIPHAVTGARLAWAFGWRGLMGSELLSTGPGLGYTLKFASDFGDMALVMGIIFIIALIGILVDLVFFSRIEKKVMKKWGLLEQ</sequence>
<evidence type="ECO:0000256" key="7">
    <source>
        <dbReference type="RuleBase" id="RU363032"/>
    </source>
</evidence>
<evidence type="ECO:0000256" key="1">
    <source>
        <dbReference type="ARBA" id="ARBA00004651"/>
    </source>
</evidence>
<keyword evidence="3" id="KW-1003">Cell membrane</keyword>
<name>A0A165Y801_9BACI</name>
<dbReference type="STRING" id="33936.AZI98_06765"/>
<dbReference type="OrthoDB" id="9796361at2"/>
<reference evidence="9 10" key="1">
    <citation type="submission" date="2016-04" db="EMBL/GenBank/DDBJ databases">
        <title>Draft genome sequence of Aeribacillus pallidus 8m3 from petroleum reservoir.</title>
        <authorList>
            <person name="Poltaraus A.B."/>
            <person name="Nazina T.N."/>
            <person name="Tourova T.P."/>
            <person name="Malakho S.M."/>
            <person name="Korshunova A.V."/>
            <person name="Sokolova D.S."/>
        </authorList>
    </citation>
    <scope>NUCLEOTIDE SEQUENCE [LARGE SCALE GENOMIC DNA]</scope>
    <source>
        <strain evidence="9 10">8m3</strain>
    </source>
</reference>
<keyword evidence="2 7" id="KW-0813">Transport</keyword>
<evidence type="ECO:0000313" key="9">
    <source>
        <dbReference type="EMBL" id="KZN96820.1"/>
    </source>
</evidence>
<comment type="subcellular location">
    <subcellularLocation>
        <location evidence="1 7">Cell membrane</location>
        <topology evidence="1 7">Multi-pass membrane protein</topology>
    </subcellularLocation>
</comment>
<dbReference type="Pfam" id="PF00528">
    <property type="entry name" value="BPD_transp_1"/>
    <property type="match status" value="1"/>
</dbReference>
<dbReference type="AlphaFoldDB" id="A0A165Y801"/>
<evidence type="ECO:0000256" key="5">
    <source>
        <dbReference type="ARBA" id="ARBA00022989"/>
    </source>
</evidence>
<feature type="transmembrane region" description="Helical" evidence="7">
    <location>
        <begin position="62"/>
        <end position="81"/>
    </location>
</feature>
<dbReference type="SUPFAM" id="SSF161098">
    <property type="entry name" value="MetI-like"/>
    <property type="match status" value="1"/>
</dbReference>
<keyword evidence="5 7" id="KW-1133">Transmembrane helix</keyword>
<dbReference type="GO" id="GO:0005886">
    <property type="term" value="C:plasma membrane"/>
    <property type="evidence" value="ECO:0007669"/>
    <property type="project" value="UniProtKB-SubCell"/>
</dbReference>
<dbReference type="InterPro" id="IPR000515">
    <property type="entry name" value="MetI-like"/>
</dbReference>